<accession>A0ABW4ZQB5</accession>
<feature type="domain" description="Cytochrome c-type biogenesis protein CcmF C-terminal" evidence="6">
    <location>
        <begin position="357"/>
        <end position="552"/>
    </location>
</feature>
<comment type="similarity">
    <text evidence="1">Belongs to the CcmF/CycK/Ccl1/NrfE/CcsA family.</text>
</comment>
<feature type="transmembrane region" description="Helical" evidence="4">
    <location>
        <begin position="482"/>
        <end position="503"/>
    </location>
</feature>
<keyword evidence="4" id="KW-1133">Transmembrane helix</keyword>
<name>A0ABW4ZQB5_9SPHI</name>
<sequence>MDTQFAGEHLLPGQLGQFFIVLSFGTALLATLSYYFATVKDTLDDSWKRIARLSSGLNTISVIGIGSCLFYIIYNHYFEYHYAYSHSSRSLPVYYIISSFWEGQEGSFWLWMFWQSALANILMWKAKSWENSVMTTVMLSQTFLASMLLGVEILGTRIGSSPFILLREAVEGPIFSRPDYLTLIGDGNGLNPLLQNYWMVIHPPTLFLGFASMIVPFAYAIGGLWEKRFKEWPTAALPWALFAVMILGAGIIMGSFWAYEALNFGGFWAWDPVENASIIPWLMLIAAVHVILAYKSTGHSYFTATFLTLISFILVLYASFLTRSGILGETSVHSFTDLGMFGHLLLYIAAFAILAIALMWTRWKQMPITEKDEETYSREFWLFIGALVLGLSCVQVLATTSIPVFNAAFGTKIAPPADEIQHYNKWQVPFAVVVAIISGFTQFLKYKHTDPAKFWRKIRIALLIALIAAAGFVYIAKVYTNLMYIVLTFAGIFSVVSNLDVLYDALKGKWKLAGSSVAHIGFALLLIGALVSAATSEVVSVNTSGTIAVEGFDKVEKPKDNLMLYEGEPMEMDNYTITYLGDSIDGPNVYYRVNYKNIDKKTGKVVEEFDLYPNAQQNPKMGLVASPDTRHYLTYDIYTHATAAPQIKEDKHEPHEGHSEDEEYDTPLTKEVSPGDTINYSKGFIVVKSVNRDASIEKIPLAPNDIAVGMELDVVTGGKTFTVQPLYLIKNGNKFDFAKTIEEAGLKLRFSNIYPDRDKLELMVYQKPAAPKKWIVLKAIKFPYINLLWGGTIIMVIGFLLSIFRRQKESRPTR</sequence>
<feature type="transmembrane region" description="Helical" evidence="4">
    <location>
        <begin position="340"/>
        <end position="360"/>
    </location>
</feature>
<keyword evidence="4" id="KW-0812">Transmembrane</keyword>
<evidence type="ECO:0000256" key="2">
    <source>
        <dbReference type="ARBA" id="ARBA00022748"/>
    </source>
</evidence>
<evidence type="ECO:0000256" key="4">
    <source>
        <dbReference type="SAM" id="Phobius"/>
    </source>
</evidence>
<dbReference type="InterPro" id="IPR036259">
    <property type="entry name" value="MFS_trans_sf"/>
</dbReference>
<feature type="transmembrane region" description="Helical" evidence="4">
    <location>
        <begin position="301"/>
        <end position="320"/>
    </location>
</feature>
<evidence type="ECO:0000256" key="1">
    <source>
        <dbReference type="ARBA" id="ARBA00009186"/>
    </source>
</evidence>
<dbReference type="PANTHER" id="PTHR43653:SF1">
    <property type="entry name" value="CYTOCHROME C-TYPE BIOGENESIS PROTEIN CCMF"/>
    <property type="match status" value="1"/>
</dbReference>
<feature type="transmembrane region" description="Helical" evidence="4">
    <location>
        <begin position="57"/>
        <end position="74"/>
    </location>
</feature>
<keyword evidence="7" id="KW-0456">Lyase</keyword>
<feature type="transmembrane region" description="Helical" evidence="4">
    <location>
        <begin position="380"/>
        <end position="406"/>
    </location>
</feature>
<feature type="transmembrane region" description="Helical" evidence="4">
    <location>
        <begin position="237"/>
        <end position="258"/>
    </location>
</feature>
<dbReference type="EMBL" id="JBHUHZ010000003">
    <property type="protein sequence ID" value="MFD2163930.1"/>
    <property type="molecule type" value="Genomic_DNA"/>
</dbReference>
<keyword evidence="2" id="KW-0201">Cytochrome c-type biogenesis</keyword>
<protein>
    <submittedName>
        <fullName evidence="7">Heme lyase CcmF/NrfE family subunit</fullName>
    </submittedName>
</protein>
<organism evidence="7 8">
    <name type="scientific">Paradesertivirga mongoliensis</name>
    <dbReference type="NCBI Taxonomy" id="2100740"/>
    <lineage>
        <taxon>Bacteria</taxon>
        <taxon>Pseudomonadati</taxon>
        <taxon>Bacteroidota</taxon>
        <taxon>Sphingobacteriia</taxon>
        <taxon>Sphingobacteriales</taxon>
        <taxon>Sphingobacteriaceae</taxon>
        <taxon>Paradesertivirga</taxon>
    </lineage>
</organism>
<evidence type="ECO:0000259" key="5">
    <source>
        <dbReference type="Pfam" id="PF01578"/>
    </source>
</evidence>
<feature type="transmembrane region" description="Helical" evidence="4">
    <location>
        <begin position="278"/>
        <end position="294"/>
    </location>
</feature>
<reference evidence="8" key="1">
    <citation type="journal article" date="2019" name="Int. J. Syst. Evol. Microbiol.">
        <title>The Global Catalogue of Microorganisms (GCM) 10K type strain sequencing project: providing services to taxonomists for standard genome sequencing and annotation.</title>
        <authorList>
            <consortium name="The Broad Institute Genomics Platform"/>
            <consortium name="The Broad Institute Genome Sequencing Center for Infectious Disease"/>
            <person name="Wu L."/>
            <person name="Ma J."/>
        </authorList>
    </citation>
    <scope>NUCLEOTIDE SEQUENCE [LARGE SCALE GENOMIC DNA]</scope>
    <source>
        <strain evidence="8">KCTC 42217</strain>
    </source>
</reference>
<dbReference type="InterPro" id="IPR002541">
    <property type="entry name" value="Cyt_c_assembly"/>
</dbReference>
<keyword evidence="8" id="KW-1185">Reference proteome</keyword>
<feature type="transmembrane region" description="Helical" evidence="4">
    <location>
        <begin position="15"/>
        <end position="36"/>
    </location>
</feature>
<feature type="transmembrane region" description="Helical" evidence="4">
    <location>
        <begin position="108"/>
        <end position="124"/>
    </location>
</feature>
<feature type="domain" description="Cytochrome c assembly protein" evidence="5">
    <location>
        <begin position="105"/>
        <end position="324"/>
    </location>
</feature>
<dbReference type="GO" id="GO:0016829">
    <property type="term" value="F:lyase activity"/>
    <property type="evidence" value="ECO:0007669"/>
    <property type="project" value="UniProtKB-KW"/>
</dbReference>
<feature type="transmembrane region" description="Helical" evidence="4">
    <location>
        <begin position="515"/>
        <end position="534"/>
    </location>
</feature>
<feature type="region of interest" description="Disordered" evidence="3">
    <location>
        <begin position="644"/>
        <end position="672"/>
    </location>
</feature>
<feature type="transmembrane region" description="Helical" evidence="4">
    <location>
        <begin position="784"/>
        <end position="804"/>
    </location>
</feature>
<dbReference type="Proteomes" id="UP001597387">
    <property type="component" value="Unassembled WGS sequence"/>
</dbReference>
<dbReference type="SUPFAM" id="SSF103473">
    <property type="entry name" value="MFS general substrate transporter"/>
    <property type="match status" value="1"/>
</dbReference>
<keyword evidence="4" id="KW-0472">Membrane</keyword>
<feature type="transmembrane region" description="Helical" evidence="4">
    <location>
        <begin position="458"/>
        <end position="476"/>
    </location>
</feature>
<dbReference type="PANTHER" id="PTHR43653">
    <property type="entry name" value="CYTOCHROME C ASSEMBLY PROTEIN-RELATED"/>
    <property type="match status" value="1"/>
</dbReference>
<dbReference type="Pfam" id="PF01578">
    <property type="entry name" value="Cytochrom_C_asm"/>
    <property type="match status" value="1"/>
</dbReference>
<dbReference type="InterPro" id="IPR032523">
    <property type="entry name" value="CcmF_C"/>
</dbReference>
<dbReference type="PRINTS" id="PR01410">
    <property type="entry name" value="CCBIOGENESIS"/>
</dbReference>
<feature type="compositionally biased region" description="Basic and acidic residues" evidence="3">
    <location>
        <begin position="647"/>
        <end position="658"/>
    </location>
</feature>
<gene>
    <name evidence="7" type="ORF">ACFSJU_16090</name>
</gene>
<dbReference type="RefSeq" id="WP_255904862.1">
    <property type="nucleotide sequence ID" value="NZ_JAFMZO010000004.1"/>
</dbReference>
<dbReference type="InterPro" id="IPR003567">
    <property type="entry name" value="Cyt_c_biogenesis"/>
</dbReference>
<feature type="transmembrane region" description="Helical" evidence="4">
    <location>
        <begin position="206"/>
        <end position="225"/>
    </location>
</feature>
<evidence type="ECO:0000313" key="8">
    <source>
        <dbReference type="Proteomes" id="UP001597387"/>
    </source>
</evidence>
<evidence type="ECO:0000313" key="7">
    <source>
        <dbReference type="EMBL" id="MFD2163930.1"/>
    </source>
</evidence>
<evidence type="ECO:0000259" key="6">
    <source>
        <dbReference type="Pfam" id="PF16327"/>
    </source>
</evidence>
<feature type="transmembrane region" description="Helical" evidence="4">
    <location>
        <begin position="136"/>
        <end position="155"/>
    </location>
</feature>
<comment type="caution">
    <text evidence="7">The sequence shown here is derived from an EMBL/GenBank/DDBJ whole genome shotgun (WGS) entry which is preliminary data.</text>
</comment>
<proteinExistence type="inferred from homology"/>
<evidence type="ECO:0000256" key="3">
    <source>
        <dbReference type="SAM" id="MobiDB-lite"/>
    </source>
</evidence>
<dbReference type="Pfam" id="PF16327">
    <property type="entry name" value="CcmF_C"/>
    <property type="match status" value="1"/>
</dbReference>
<feature type="transmembrane region" description="Helical" evidence="4">
    <location>
        <begin position="426"/>
        <end position="446"/>
    </location>
</feature>